<evidence type="ECO:0000259" key="4">
    <source>
        <dbReference type="Pfam" id="PF24859"/>
    </source>
</evidence>
<name>A0A3S4CZC1_9RHOB</name>
<protein>
    <recommendedName>
        <fullName evidence="2">Protein FdhE homolog</fullName>
    </recommendedName>
</protein>
<evidence type="ECO:0000256" key="1">
    <source>
        <dbReference type="ARBA" id="ARBA00022490"/>
    </source>
</evidence>
<dbReference type="GO" id="GO:0051604">
    <property type="term" value="P:protein maturation"/>
    <property type="evidence" value="ECO:0007669"/>
    <property type="project" value="TreeGrafter"/>
</dbReference>
<sequence>MTTTMQPDPSVIGGVPVAPLAFLPDAAAVFDKRAGRFAFLADHGGNLAPYLRFLADLTGLQARLARDLPTPAPIPADRIRIARESRMPPIDRAALAADETMHATLDRFLAEAAVLDMPEPARLALSAVTAAGIADRHWLLENILSDRIPDDSAAPHLFVGAAVQVHLARLAATLDAAQLVRIRTGTCPTCGGRPATSSVMGAAGIESTRYAACGCCATHWNEVRVTCLCCGSTKGISYRSVETDEATVKAELCSECGSWVKILYQNKNPSLDPIADDVSSLGLDMLMKDTDFRRGGFNPFIAGY</sequence>
<feature type="domain" description="FdhE C-terminal" evidence="5">
    <location>
        <begin position="225"/>
        <end position="301"/>
    </location>
</feature>
<dbReference type="AlphaFoldDB" id="A0A3S4CZC1"/>
<evidence type="ECO:0000259" key="5">
    <source>
        <dbReference type="Pfam" id="PF24860"/>
    </source>
</evidence>
<evidence type="ECO:0000256" key="2">
    <source>
        <dbReference type="HAMAP-Rule" id="MF_00611"/>
    </source>
</evidence>
<dbReference type="GO" id="GO:0008199">
    <property type="term" value="F:ferric iron binding"/>
    <property type="evidence" value="ECO:0007669"/>
    <property type="project" value="TreeGrafter"/>
</dbReference>
<feature type="domain" description="FdhE central" evidence="4">
    <location>
        <begin position="186"/>
        <end position="224"/>
    </location>
</feature>
<dbReference type="Gene3D" id="3.90.1670.10">
    <property type="entry name" value="FdhE-like domain"/>
    <property type="match status" value="1"/>
</dbReference>
<evidence type="ECO:0000259" key="3">
    <source>
        <dbReference type="Pfam" id="PF04216"/>
    </source>
</evidence>
<dbReference type="InterPro" id="IPR056797">
    <property type="entry name" value="FdhE_central"/>
</dbReference>
<reference evidence="6 7" key="1">
    <citation type="submission" date="2018-12" db="EMBL/GenBank/DDBJ databases">
        <authorList>
            <person name="Criscuolo A."/>
        </authorList>
    </citation>
    <scope>NUCLEOTIDE SEQUENCE [LARGE SCALE GENOMIC DNA]</scope>
    <source>
        <strain evidence="6">ACIP1116241</strain>
    </source>
</reference>
<dbReference type="EMBL" id="UZWE01000030">
    <property type="protein sequence ID" value="VDS09005.1"/>
    <property type="molecule type" value="Genomic_DNA"/>
</dbReference>
<comment type="similarity">
    <text evidence="2">Belongs to the FdhE family.</text>
</comment>
<evidence type="ECO:0000313" key="7">
    <source>
        <dbReference type="Proteomes" id="UP000270743"/>
    </source>
</evidence>
<dbReference type="InterPro" id="IPR024064">
    <property type="entry name" value="FdhE-like_sf"/>
</dbReference>
<dbReference type="Pfam" id="PF24859">
    <property type="entry name" value="FdhE_central"/>
    <property type="match status" value="1"/>
</dbReference>
<dbReference type="InterPro" id="IPR006452">
    <property type="entry name" value="Formate_DH_accessory"/>
</dbReference>
<comment type="subcellular location">
    <subcellularLocation>
        <location evidence="2">Cytoplasm</location>
    </subcellularLocation>
</comment>
<organism evidence="6 7">
    <name type="scientific">Paracoccus haematequi</name>
    <dbReference type="NCBI Taxonomy" id="2491866"/>
    <lineage>
        <taxon>Bacteria</taxon>
        <taxon>Pseudomonadati</taxon>
        <taxon>Pseudomonadota</taxon>
        <taxon>Alphaproteobacteria</taxon>
        <taxon>Rhodobacterales</taxon>
        <taxon>Paracoccaceae</taxon>
        <taxon>Paracoccus</taxon>
    </lineage>
</organism>
<dbReference type="PIRSF" id="PIRSF018296">
    <property type="entry name" value="Format_dh_formtn"/>
    <property type="match status" value="1"/>
</dbReference>
<dbReference type="GO" id="GO:0005829">
    <property type="term" value="C:cytosol"/>
    <property type="evidence" value="ECO:0007669"/>
    <property type="project" value="TreeGrafter"/>
</dbReference>
<feature type="domain" description="FdhE N-terminal" evidence="3">
    <location>
        <begin position="19"/>
        <end position="182"/>
    </location>
</feature>
<dbReference type="OrthoDB" id="9794151at2"/>
<dbReference type="CDD" id="cd16341">
    <property type="entry name" value="FdhE"/>
    <property type="match status" value="1"/>
</dbReference>
<comment type="function">
    <text evidence="2">Necessary for formate dehydrogenase activity.</text>
</comment>
<dbReference type="InterPro" id="IPR056796">
    <property type="entry name" value="FdhE_C"/>
</dbReference>
<dbReference type="Proteomes" id="UP000270743">
    <property type="component" value="Unassembled WGS sequence"/>
</dbReference>
<keyword evidence="1 2" id="KW-0963">Cytoplasm</keyword>
<dbReference type="HAMAP" id="MF_00611">
    <property type="entry name" value="FdeH"/>
    <property type="match status" value="1"/>
</dbReference>
<dbReference type="RefSeq" id="WP_126154653.1">
    <property type="nucleotide sequence ID" value="NZ_UZWE01000030.1"/>
</dbReference>
<accession>A0A3S4CZC1</accession>
<dbReference type="Pfam" id="PF24860">
    <property type="entry name" value="FdhE_C"/>
    <property type="match status" value="1"/>
</dbReference>
<dbReference type="PANTHER" id="PTHR37689">
    <property type="entry name" value="PROTEIN FDHE"/>
    <property type="match status" value="1"/>
</dbReference>
<dbReference type="SUPFAM" id="SSF144020">
    <property type="entry name" value="FdhE-like"/>
    <property type="match status" value="1"/>
</dbReference>
<proteinExistence type="inferred from homology"/>
<gene>
    <name evidence="2" type="primary">fdhE</name>
    <name evidence="6" type="ORF">PARHAE_02193</name>
</gene>
<dbReference type="Pfam" id="PF04216">
    <property type="entry name" value="FdhE_N"/>
    <property type="match status" value="1"/>
</dbReference>
<dbReference type="InterPro" id="IPR056774">
    <property type="entry name" value="FdhE_N"/>
</dbReference>
<evidence type="ECO:0000313" key="6">
    <source>
        <dbReference type="EMBL" id="VDS09005.1"/>
    </source>
</evidence>
<dbReference type="PANTHER" id="PTHR37689:SF1">
    <property type="entry name" value="PROTEIN FDHE"/>
    <property type="match status" value="1"/>
</dbReference>
<keyword evidence="7" id="KW-1185">Reference proteome</keyword>
<dbReference type="NCBIfam" id="TIGR01562">
    <property type="entry name" value="FdhE"/>
    <property type="match status" value="1"/>
</dbReference>